<accession>A0A1C7MMP6</accession>
<organism evidence="3 4">
    <name type="scientific">Grifola frondosa</name>
    <name type="common">Maitake</name>
    <name type="synonym">Polyporus frondosus</name>
    <dbReference type="NCBI Taxonomy" id="5627"/>
    <lineage>
        <taxon>Eukaryota</taxon>
        <taxon>Fungi</taxon>
        <taxon>Dikarya</taxon>
        <taxon>Basidiomycota</taxon>
        <taxon>Agaricomycotina</taxon>
        <taxon>Agaricomycetes</taxon>
        <taxon>Polyporales</taxon>
        <taxon>Grifolaceae</taxon>
        <taxon>Grifola</taxon>
    </lineage>
</organism>
<name>A0A1C7MMP6_GRIFR</name>
<comment type="caution">
    <text evidence="3">The sequence shown here is derived from an EMBL/GenBank/DDBJ whole genome shotgun (WGS) entry which is preliminary data.</text>
</comment>
<comment type="catalytic activity">
    <reaction evidence="1">
        <text>RNA(n) + a ribonucleoside 5'-triphosphate = RNA(n+1) + diphosphate</text>
        <dbReference type="Rhea" id="RHEA:21248"/>
        <dbReference type="Rhea" id="RHEA-COMP:14527"/>
        <dbReference type="Rhea" id="RHEA-COMP:17342"/>
        <dbReference type="ChEBI" id="CHEBI:33019"/>
        <dbReference type="ChEBI" id="CHEBI:61557"/>
        <dbReference type="ChEBI" id="CHEBI:140395"/>
        <dbReference type="EC" id="2.7.7.48"/>
    </reaction>
</comment>
<keyword evidence="1" id="KW-0548">Nucleotidyltransferase</keyword>
<dbReference type="OrthoDB" id="10055769at2759"/>
<dbReference type="GO" id="GO:0003968">
    <property type="term" value="F:RNA-directed RNA polymerase activity"/>
    <property type="evidence" value="ECO:0007669"/>
    <property type="project" value="UniProtKB-KW"/>
</dbReference>
<sequence length="229" mass="26253">MARLITTGTFDYDCFSDAALEHLCTFRTSREAVSEVLKLANKDNTGFKLEAKFLHYFNEEKNAKCPWKELDKEDASLHEDPYGSLGCCNKGGRDPDWYGGQVNFSAKLLYSEIPGEQFKMALERPTLGASNRFTRRYGSRRFIRVRFDKSDMLYKHGSNALEYFKHPFIICGRVFRAFYFKEHVTLIDTNEQFEAGRILAAEPGKNLFLDILAFHNPLELNKGQASSVS</sequence>
<evidence type="ECO:0000313" key="3">
    <source>
        <dbReference type="EMBL" id="OBZ77696.1"/>
    </source>
</evidence>
<dbReference type="InterPro" id="IPR057596">
    <property type="entry name" value="RDRP_core"/>
</dbReference>
<keyword evidence="1" id="KW-0808">Transferase</keyword>
<keyword evidence="4" id="KW-1185">Reference proteome</keyword>
<evidence type="ECO:0000256" key="1">
    <source>
        <dbReference type="RuleBase" id="RU363098"/>
    </source>
</evidence>
<gene>
    <name evidence="3" type="ORF">A0H81_02417</name>
</gene>
<dbReference type="GO" id="GO:0003723">
    <property type="term" value="F:RNA binding"/>
    <property type="evidence" value="ECO:0007669"/>
    <property type="project" value="UniProtKB-KW"/>
</dbReference>
<keyword evidence="1" id="KW-0694">RNA-binding</keyword>
<dbReference type="Proteomes" id="UP000092993">
    <property type="component" value="Unassembled WGS sequence"/>
</dbReference>
<dbReference type="AlphaFoldDB" id="A0A1C7MMP6"/>
<dbReference type="STRING" id="5627.A0A1C7MMP6"/>
<dbReference type="Pfam" id="PF05183">
    <property type="entry name" value="RdRP"/>
    <property type="match status" value="1"/>
</dbReference>
<evidence type="ECO:0000313" key="4">
    <source>
        <dbReference type="Proteomes" id="UP000092993"/>
    </source>
</evidence>
<dbReference type="EMBL" id="LUGG01000002">
    <property type="protein sequence ID" value="OBZ77696.1"/>
    <property type="molecule type" value="Genomic_DNA"/>
</dbReference>
<reference evidence="3 4" key="1">
    <citation type="submission" date="2016-03" db="EMBL/GenBank/DDBJ databases">
        <title>Whole genome sequencing of Grifola frondosa 9006-11.</title>
        <authorList>
            <person name="Min B."/>
            <person name="Park H."/>
            <person name="Kim J.-G."/>
            <person name="Cho H."/>
            <person name="Oh Y.-L."/>
            <person name="Kong W.-S."/>
            <person name="Choi I.-G."/>
        </authorList>
    </citation>
    <scope>NUCLEOTIDE SEQUENCE [LARGE SCALE GENOMIC DNA]</scope>
    <source>
        <strain evidence="3 4">9006-11</strain>
    </source>
</reference>
<keyword evidence="1" id="KW-0696">RNA-directed RNA polymerase</keyword>
<evidence type="ECO:0000259" key="2">
    <source>
        <dbReference type="Pfam" id="PF05183"/>
    </source>
</evidence>
<protein>
    <recommendedName>
        <fullName evidence="1">RNA-dependent RNA polymerase</fullName>
        <ecNumber evidence="1">2.7.7.48</ecNumber>
    </recommendedName>
</protein>
<dbReference type="EC" id="2.7.7.48" evidence="1"/>
<comment type="similarity">
    <text evidence="1">Belongs to the RdRP family.</text>
</comment>
<feature type="domain" description="RDRP core" evidence="2">
    <location>
        <begin position="118"/>
        <end position="182"/>
    </location>
</feature>
<proteinExistence type="inferred from homology"/>